<dbReference type="STRING" id="299467.A0A443RTT1"/>
<dbReference type="EMBL" id="NCKV01035281">
    <property type="protein sequence ID" value="RWS18727.1"/>
    <property type="molecule type" value="Genomic_DNA"/>
</dbReference>
<sequence length="131" mass="14925">MTVTFNVHEFGLRLFARDVLFRIVPKMSAAESKEQNSPNLEWTDDDIPWQETRRKKAKVYGGKYLKGDLLGKGAYASVNEVLDVRNLQRKAVKRFNINLIASKAFGNNDMINAIFAEASLLKTLQHKNVLK</sequence>
<dbReference type="GO" id="GO:0005524">
    <property type="term" value="F:ATP binding"/>
    <property type="evidence" value="ECO:0007669"/>
    <property type="project" value="InterPro"/>
</dbReference>
<dbReference type="Gene3D" id="3.30.200.20">
    <property type="entry name" value="Phosphorylase Kinase, domain 1"/>
    <property type="match status" value="1"/>
</dbReference>
<name>A0A443RTT1_9ACAR</name>
<keyword evidence="3" id="KW-1185">Reference proteome</keyword>
<organism evidence="2 3">
    <name type="scientific">Leptotrombidium deliense</name>
    <dbReference type="NCBI Taxonomy" id="299467"/>
    <lineage>
        <taxon>Eukaryota</taxon>
        <taxon>Metazoa</taxon>
        <taxon>Ecdysozoa</taxon>
        <taxon>Arthropoda</taxon>
        <taxon>Chelicerata</taxon>
        <taxon>Arachnida</taxon>
        <taxon>Acari</taxon>
        <taxon>Acariformes</taxon>
        <taxon>Trombidiformes</taxon>
        <taxon>Prostigmata</taxon>
        <taxon>Anystina</taxon>
        <taxon>Parasitengona</taxon>
        <taxon>Trombiculoidea</taxon>
        <taxon>Trombiculidae</taxon>
        <taxon>Leptotrombidium</taxon>
    </lineage>
</organism>
<dbReference type="PROSITE" id="PS50011">
    <property type="entry name" value="PROTEIN_KINASE_DOM"/>
    <property type="match status" value="1"/>
</dbReference>
<feature type="domain" description="Protein kinase" evidence="1">
    <location>
        <begin position="64"/>
        <end position="131"/>
    </location>
</feature>
<evidence type="ECO:0000313" key="2">
    <source>
        <dbReference type="EMBL" id="RWS18727.1"/>
    </source>
</evidence>
<dbReference type="VEuPathDB" id="VectorBase:LDEU013313"/>
<evidence type="ECO:0000313" key="3">
    <source>
        <dbReference type="Proteomes" id="UP000288716"/>
    </source>
</evidence>
<accession>A0A443RTT1</accession>
<dbReference type="Proteomes" id="UP000288716">
    <property type="component" value="Unassembled WGS sequence"/>
</dbReference>
<evidence type="ECO:0000259" key="1">
    <source>
        <dbReference type="PROSITE" id="PS50011"/>
    </source>
</evidence>
<dbReference type="InterPro" id="IPR011009">
    <property type="entry name" value="Kinase-like_dom_sf"/>
</dbReference>
<gene>
    <name evidence="2" type="ORF">B4U80_12439</name>
</gene>
<dbReference type="InterPro" id="IPR000719">
    <property type="entry name" value="Prot_kinase_dom"/>
</dbReference>
<reference evidence="2 3" key="1">
    <citation type="journal article" date="2018" name="Gigascience">
        <title>Genomes of trombidid mites reveal novel predicted allergens and laterally-transferred genes associated with secondary metabolism.</title>
        <authorList>
            <person name="Dong X."/>
            <person name="Chaisiri K."/>
            <person name="Xia D."/>
            <person name="Armstrong S.D."/>
            <person name="Fang Y."/>
            <person name="Donnelly M.J."/>
            <person name="Kadowaki T."/>
            <person name="McGarry J.W."/>
            <person name="Darby A.C."/>
            <person name="Makepeace B.L."/>
        </authorList>
    </citation>
    <scope>NUCLEOTIDE SEQUENCE [LARGE SCALE GENOMIC DNA]</scope>
    <source>
        <strain evidence="2">UoL-UT</strain>
    </source>
</reference>
<comment type="caution">
    <text evidence="2">The sequence shown here is derived from an EMBL/GenBank/DDBJ whole genome shotgun (WGS) entry which is preliminary data.</text>
</comment>
<dbReference type="SUPFAM" id="SSF56112">
    <property type="entry name" value="Protein kinase-like (PK-like)"/>
    <property type="match status" value="1"/>
</dbReference>
<proteinExistence type="predicted"/>
<dbReference type="AlphaFoldDB" id="A0A443RTT1"/>
<feature type="non-terminal residue" evidence="2">
    <location>
        <position position="131"/>
    </location>
</feature>
<protein>
    <recommendedName>
        <fullName evidence="1">Protein kinase domain-containing protein</fullName>
    </recommendedName>
</protein>
<dbReference type="GO" id="GO:0004672">
    <property type="term" value="F:protein kinase activity"/>
    <property type="evidence" value="ECO:0007669"/>
    <property type="project" value="InterPro"/>
</dbReference>